<sequence>MSSTDSTNNNNNTTTTTTTSTLKSYVDQATGMVQRAAGSLTGDSSAQSTGTATQAQGEAEHNASHNNFTKLGPVTADPATGAAATDHPQRSNGSWDQTVGSAKESLGNLIGNEGLRKAGQEQNAAGKQAEAEGQMRDWKEGVEGRAKGAVGKVAAAATGDEEEERKWRDVHDEGKVRQRGVESEVQKRY</sequence>
<dbReference type="Proteomes" id="UP000253845">
    <property type="component" value="Unassembled WGS sequence"/>
</dbReference>
<dbReference type="PANTHER" id="PTHR40460:SF1">
    <property type="entry name" value="CSBD-LIKE DOMAIN-CONTAINING PROTEIN"/>
    <property type="match status" value="1"/>
</dbReference>
<feature type="compositionally biased region" description="Polar residues" evidence="1">
    <location>
        <begin position="90"/>
        <end position="100"/>
    </location>
</feature>
<protein>
    <recommendedName>
        <fullName evidence="4">Mismatched base pair and cruciform DNA recognition protein</fullName>
    </recommendedName>
</protein>
<evidence type="ECO:0000313" key="2">
    <source>
        <dbReference type="EMBL" id="RDH15986.1"/>
    </source>
</evidence>
<name>A0A370BK96_ASPNG</name>
<feature type="compositionally biased region" description="Low complexity" evidence="1">
    <location>
        <begin position="147"/>
        <end position="157"/>
    </location>
</feature>
<evidence type="ECO:0000313" key="3">
    <source>
        <dbReference type="Proteomes" id="UP000253845"/>
    </source>
</evidence>
<evidence type="ECO:0008006" key="4">
    <source>
        <dbReference type="Google" id="ProtNLM"/>
    </source>
</evidence>
<evidence type="ECO:0000256" key="1">
    <source>
        <dbReference type="SAM" id="MobiDB-lite"/>
    </source>
</evidence>
<dbReference type="InterPro" id="IPR036629">
    <property type="entry name" value="YjbJ_sf"/>
</dbReference>
<proteinExistence type="predicted"/>
<organism evidence="2 3">
    <name type="scientific">Aspergillus niger ATCC 13496</name>
    <dbReference type="NCBI Taxonomy" id="1353008"/>
    <lineage>
        <taxon>Eukaryota</taxon>
        <taxon>Fungi</taxon>
        <taxon>Dikarya</taxon>
        <taxon>Ascomycota</taxon>
        <taxon>Pezizomycotina</taxon>
        <taxon>Eurotiomycetes</taxon>
        <taxon>Eurotiomycetidae</taxon>
        <taxon>Eurotiales</taxon>
        <taxon>Aspergillaceae</taxon>
        <taxon>Aspergillus</taxon>
        <taxon>Aspergillus subgen. Circumdati</taxon>
    </lineage>
</organism>
<dbReference type="VEuPathDB" id="FungiDB:M747DRAFT_334746"/>
<dbReference type="AlphaFoldDB" id="A0A370BK96"/>
<accession>A0A370BK96</accession>
<feature type="compositionally biased region" description="Low complexity" evidence="1">
    <location>
        <begin position="1"/>
        <end position="21"/>
    </location>
</feature>
<dbReference type="PANTHER" id="PTHR40460">
    <property type="entry name" value="CHROMOSOME 1, WHOLE GENOME SHOTGUN SEQUENCE"/>
    <property type="match status" value="1"/>
</dbReference>
<gene>
    <name evidence="2" type="ORF">M747DRAFT_334746</name>
</gene>
<feature type="region of interest" description="Disordered" evidence="1">
    <location>
        <begin position="1"/>
        <end position="189"/>
    </location>
</feature>
<feature type="compositionally biased region" description="Basic and acidic residues" evidence="1">
    <location>
        <begin position="164"/>
        <end position="189"/>
    </location>
</feature>
<dbReference type="EMBL" id="KZ851943">
    <property type="protein sequence ID" value="RDH15986.1"/>
    <property type="molecule type" value="Genomic_DNA"/>
</dbReference>
<feature type="compositionally biased region" description="Basic and acidic residues" evidence="1">
    <location>
        <begin position="129"/>
        <end position="146"/>
    </location>
</feature>
<feature type="compositionally biased region" description="Low complexity" evidence="1">
    <location>
        <begin position="72"/>
        <end position="86"/>
    </location>
</feature>
<reference evidence="2 3" key="1">
    <citation type="submission" date="2018-07" db="EMBL/GenBank/DDBJ databases">
        <title>Section-level genome sequencing of Aspergillus section Nigri to investigate inter- and intra-species variation.</title>
        <authorList>
            <consortium name="DOE Joint Genome Institute"/>
            <person name="Vesth T.C."/>
            <person name="Nybo J.L."/>
            <person name="Theobald S."/>
            <person name="Frisvad J.C."/>
            <person name="Larsen T.O."/>
            <person name="Nielsen K.F."/>
            <person name="Hoof J.B."/>
            <person name="Brandl J."/>
            <person name="Salamov A."/>
            <person name="Riley R."/>
            <person name="Gladden J.M."/>
            <person name="Phatale P."/>
            <person name="Nielsen M.T."/>
            <person name="Lyhne E.K."/>
            <person name="Kogle M.E."/>
            <person name="Strasser K."/>
            <person name="McDonnell E."/>
            <person name="Barry K."/>
            <person name="Clum A."/>
            <person name="Chen C."/>
            <person name="Nolan M."/>
            <person name="Sandor L."/>
            <person name="Kuo A."/>
            <person name="Lipzen A."/>
            <person name="Hainaut M."/>
            <person name="Drula E."/>
            <person name="Tsang A."/>
            <person name="Magnuson J.K."/>
            <person name="Henrissat B."/>
            <person name="Wiebenga A."/>
            <person name="Simmons B.A."/>
            <person name="Makela M.R."/>
            <person name="De vries R.P."/>
            <person name="Grigoriev I.V."/>
            <person name="Mortensen U.H."/>
            <person name="Baker S.E."/>
            <person name="Andersen M.R."/>
        </authorList>
    </citation>
    <scope>NUCLEOTIDE SEQUENCE [LARGE SCALE GENOMIC DNA]</scope>
    <source>
        <strain evidence="2 3">ATCC 13496</strain>
    </source>
</reference>
<feature type="compositionally biased region" description="Polar residues" evidence="1">
    <location>
        <begin position="41"/>
        <end position="56"/>
    </location>
</feature>
<dbReference type="SUPFAM" id="SSF69047">
    <property type="entry name" value="Hypothetical protein YjbJ"/>
    <property type="match status" value="1"/>
</dbReference>